<gene>
    <name evidence="1" type="ORF">MmTuc01_0430</name>
</gene>
<dbReference type="Proteomes" id="UP000011718">
    <property type="component" value="Chromosome"/>
</dbReference>
<dbReference type="BioCyc" id="MMAZ1236903:G139K-420-MONOMER"/>
<sequence length="39" mass="4626">MENIGENWSKIEIPALKPYLLKPYLLIVRKVNYPLNLKI</sequence>
<evidence type="ECO:0000313" key="1">
    <source>
        <dbReference type="EMBL" id="AGF95869.1"/>
    </source>
</evidence>
<reference evidence="1 2" key="1">
    <citation type="journal article" date="2013" name="Genome Announc.">
        <title>Complete Genome of a Methanosarcina mazei Strain Isolated from Sediment Samples from an Amazonian Flooded Area.</title>
        <authorList>
            <person name="Assis das Gracas D."/>
            <person name="Thiago Juca Ramos R."/>
            <person name="Vieira Araujo A.C."/>
            <person name="Zahlouth R."/>
            <person name="Ribeiro Carneiro A."/>
            <person name="Souza Lopes T."/>
            <person name="Azevedo Barauna R."/>
            <person name="Azevedo V."/>
            <person name="Cruz Schneider M.P."/>
            <person name="Pellizari V.H."/>
            <person name="Silva A."/>
        </authorList>
    </citation>
    <scope>NUCLEOTIDE SEQUENCE [LARGE SCALE GENOMIC DNA]</scope>
    <source>
        <strain evidence="1 2">Tuc01</strain>
    </source>
</reference>
<dbReference type="HOGENOM" id="CLU_3302728_0_0_2"/>
<protein>
    <submittedName>
        <fullName evidence="1">Uncharacterized protein</fullName>
    </submittedName>
</protein>
<dbReference type="KEGG" id="mmaz:MmTuc01_0430"/>
<proteinExistence type="predicted"/>
<organism evidence="1 2">
    <name type="scientific">Methanosarcina mazei Tuc01</name>
    <dbReference type="NCBI Taxonomy" id="1236903"/>
    <lineage>
        <taxon>Archaea</taxon>
        <taxon>Methanobacteriati</taxon>
        <taxon>Methanobacteriota</taxon>
        <taxon>Stenosarchaea group</taxon>
        <taxon>Methanomicrobia</taxon>
        <taxon>Methanosarcinales</taxon>
        <taxon>Methanosarcinaceae</taxon>
        <taxon>Methanosarcina</taxon>
    </lineage>
</organism>
<evidence type="ECO:0000313" key="2">
    <source>
        <dbReference type="Proteomes" id="UP000011718"/>
    </source>
</evidence>
<dbReference type="EMBL" id="CP004144">
    <property type="protein sequence ID" value="AGF95869.1"/>
    <property type="molecule type" value="Genomic_DNA"/>
</dbReference>
<dbReference type="AlphaFoldDB" id="M1QFU3"/>
<accession>M1QFU3</accession>
<name>M1QFU3_METMZ</name>